<name>A0ABT3WGY6_9PROT</name>
<keyword evidence="2" id="KW-1185">Reference proteome</keyword>
<dbReference type="Proteomes" id="UP001165633">
    <property type="component" value="Unassembled WGS sequence"/>
</dbReference>
<gene>
    <name evidence="1" type="ORF">NQF87_08770</name>
</gene>
<dbReference type="RefSeq" id="WP_266128026.1">
    <property type="nucleotide sequence ID" value="NZ_JANIDV010000026.1"/>
</dbReference>
<dbReference type="InterPro" id="IPR016913">
    <property type="entry name" value="UCP029215"/>
</dbReference>
<protein>
    <submittedName>
        <fullName evidence="1">DUF2213 domain-containing protein</fullName>
    </submittedName>
</protein>
<accession>A0ABT3WGY6</accession>
<comment type="caution">
    <text evidence="1">The sequence shown here is derived from an EMBL/GenBank/DDBJ whole genome shotgun (WGS) entry which is preliminary data.</text>
</comment>
<organism evidence="1 2">
    <name type="scientific">Bombella dulcis</name>
    <dbReference type="NCBI Taxonomy" id="2967339"/>
    <lineage>
        <taxon>Bacteria</taxon>
        <taxon>Pseudomonadati</taxon>
        <taxon>Pseudomonadota</taxon>
        <taxon>Alphaproteobacteria</taxon>
        <taxon>Acetobacterales</taxon>
        <taxon>Acetobacteraceae</taxon>
        <taxon>Bombella</taxon>
    </lineage>
</organism>
<evidence type="ECO:0000313" key="2">
    <source>
        <dbReference type="Proteomes" id="UP001165633"/>
    </source>
</evidence>
<feature type="non-terminal residue" evidence="1">
    <location>
        <position position="68"/>
    </location>
</feature>
<dbReference type="Pfam" id="PF09979">
    <property type="entry name" value="DUF2213"/>
    <property type="match status" value="1"/>
</dbReference>
<dbReference type="EMBL" id="JANIDV010000026">
    <property type="protein sequence ID" value="MCX5617054.1"/>
    <property type="molecule type" value="Genomic_DNA"/>
</dbReference>
<proteinExistence type="predicted"/>
<evidence type="ECO:0000313" key="1">
    <source>
        <dbReference type="EMBL" id="MCX5617054.1"/>
    </source>
</evidence>
<sequence>MTILAYDRVGSVRTFDENGRLRVETTPISKANVCGYWGREIPDHAHLGLDPDKMYQLLRDPDELKKAV</sequence>
<reference evidence="1" key="1">
    <citation type="submission" date="2022-07" db="EMBL/GenBank/DDBJ databases">
        <title>Bombella genomes.</title>
        <authorList>
            <person name="Harer L."/>
            <person name="Styblova S."/>
            <person name="Ehrmann M."/>
        </authorList>
    </citation>
    <scope>NUCLEOTIDE SEQUENCE</scope>
    <source>
        <strain evidence="1">TMW 2.2559</strain>
    </source>
</reference>